<protein>
    <submittedName>
        <fullName evidence="6">Methyltransferase domain-containing protein</fullName>
    </submittedName>
</protein>
<dbReference type="InterPro" id="IPR036388">
    <property type="entry name" value="WH-like_DNA-bd_sf"/>
</dbReference>
<dbReference type="CDD" id="cd02440">
    <property type="entry name" value="AdoMet_MTases"/>
    <property type="match status" value="1"/>
</dbReference>
<organism evidence="6 7">
    <name type="scientific">Rhabdonatronobacter sediminivivens</name>
    <dbReference type="NCBI Taxonomy" id="2743469"/>
    <lineage>
        <taxon>Bacteria</taxon>
        <taxon>Pseudomonadati</taxon>
        <taxon>Pseudomonadota</taxon>
        <taxon>Alphaproteobacteria</taxon>
        <taxon>Rhodobacterales</taxon>
        <taxon>Paracoccaceae</taxon>
        <taxon>Rhabdonatronobacter</taxon>
    </lineage>
</organism>
<dbReference type="InterPro" id="IPR016461">
    <property type="entry name" value="COMT-like"/>
</dbReference>
<dbReference type="InterPro" id="IPR036390">
    <property type="entry name" value="WH_DNA-bd_sf"/>
</dbReference>
<dbReference type="EMBL" id="JACBXS010000022">
    <property type="protein sequence ID" value="NYS25614.1"/>
    <property type="molecule type" value="Genomic_DNA"/>
</dbReference>
<dbReference type="Gene3D" id="1.10.10.10">
    <property type="entry name" value="Winged helix-like DNA-binding domain superfamily/Winged helix DNA-binding domain"/>
    <property type="match status" value="1"/>
</dbReference>
<proteinExistence type="predicted"/>
<evidence type="ECO:0000256" key="2">
    <source>
        <dbReference type="ARBA" id="ARBA00022679"/>
    </source>
</evidence>
<accession>A0A7Z0I0D0</accession>
<reference evidence="6 7" key="1">
    <citation type="journal article" date="2000" name="Arch. Microbiol.">
        <title>Rhodobaca bogoriensis gen. nov. and sp. nov., an alkaliphilic purple nonsulfur bacterium from African Rift Valley soda lakes.</title>
        <authorList>
            <person name="Milford A.D."/>
            <person name="Achenbach L.A."/>
            <person name="Jung D.O."/>
            <person name="Madigan M.T."/>
        </authorList>
    </citation>
    <scope>NUCLEOTIDE SEQUENCE [LARGE SCALE GENOMIC DNA]</scope>
    <source>
        <strain evidence="6 7">2376</strain>
    </source>
</reference>
<keyword evidence="2 6" id="KW-0808">Transferase</keyword>
<gene>
    <name evidence="6" type="ORF">HUK65_11485</name>
</gene>
<evidence type="ECO:0000259" key="5">
    <source>
        <dbReference type="Pfam" id="PF08100"/>
    </source>
</evidence>
<dbReference type="GO" id="GO:0008171">
    <property type="term" value="F:O-methyltransferase activity"/>
    <property type="evidence" value="ECO:0007669"/>
    <property type="project" value="InterPro"/>
</dbReference>
<dbReference type="RefSeq" id="WP_179906414.1">
    <property type="nucleotide sequence ID" value="NZ_JACBXS010000022.1"/>
</dbReference>
<feature type="domain" description="O-methyltransferase dimerisation" evidence="5">
    <location>
        <begin position="39"/>
        <end position="112"/>
    </location>
</feature>
<dbReference type="PROSITE" id="PS51683">
    <property type="entry name" value="SAM_OMT_II"/>
    <property type="match status" value="1"/>
</dbReference>
<sequence>MSGWINRLAANRRFQAAMARIPGVRRLVRAEGAAIFDEMQGFVRSQVLMALVELRVMHRLAEGPLAPEALAGQIGLPPARAQVLLQAGAAMKLLRRRRNGAFALSPRGAAFLAVPGLEAMVRHHRVLYDDLRDPEAFFRGETDPALARFWPYVLAGGAGAQDAARYSHLMAESQALIAEETLAAVSLRDVRHLMDIGGGTGAFLRAVRARAPGVKLSLFDLPEVVAGAALPADVARLGGSFRDGPLPQGADAISLIRVLYDHDDASVANLLQAVHTALPPGGRLILSEPMSGGVRPDPQTDVYFSVYTLAMKTGRTRSAQTLQTSLQAAGFRQIRPAIARRPYVTSIIQAFA</sequence>
<dbReference type="SUPFAM" id="SSF53335">
    <property type="entry name" value="S-adenosyl-L-methionine-dependent methyltransferases"/>
    <property type="match status" value="1"/>
</dbReference>
<dbReference type="Pfam" id="PF00891">
    <property type="entry name" value="Methyltransf_2"/>
    <property type="match status" value="1"/>
</dbReference>
<dbReference type="Pfam" id="PF08100">
    <property type="entry name" value="Dimerisation"/>
    <property type="match status" value="1"/>
</dbReference>
<dbReference type="Gene3D" id="1.10.287.1350">
    <property type="match status" value="1"/>
</dbReference>
<dbReference type="PIRSF" id="PIRSF005739">
    <property type="entry name" value="O-mtase"/>
    <property type="match status" value="1"/>
</dbReference>
<name>A0A7Z0I0D0_9RHOB</name>
<dbReference type="AlphaFoldDB" id="A0A7Z0I0D0"/>
<dbReference type="SUPFAM" id="SSF46785">
    <property type="entry name" value="Winged helix' DNA-binding domain"/>
    <property type="match status" value="1"/>
</dbReference>
<keyword evidence="3" id="KW-0949">S-adenosyl-L-methionine</keyword>
<evidence type="ECO:0000256" key="1">
    <source>
        <dbReference type="ARBA" id="ARBA00022603"/>
    </source>
</evidence>
<dbReference type="InterPro" id="IPR001077">
    <property type="entry name" value="COMT_C"/>
</dbReference>
<feature type="domain" description="O-methyltransferase C-terminal" evidence="4">
    <location>
        <begin position="160"/>
        <end position="332"/>
    </location>
</feature>
<keyword evidence="1 6" id="KW-0489">Methyltransferase</keyword>
<dbReference type="InterPro" id="IPR029063">
    <property type="entry name" value="SAM-dependent_MTases_sf"/>
</dbReference>
<evidence type="ECO:0000259" key="4">
    <source>
        <dbReference type="Pfam" id="PF00891"/>
    </source>
</evidence>
<dbReference type="Gene3D" id="3.40.50.150">
    <property type="entry name" value="Vaccinia Virus protein VP39"/>
    <property type="match status" value="1"/>
</dbReference>
<comment type="caution">
    <text evidence="6">The sequence shown here is derived from an EMBL/GenBank/DDBJ whole genome shotgun (WGS) entry which is preliminary data.</text>
</comment>
<evidence type="ECO:0000313" key="6">
    <source>
        <dbReference type="EMBL" id="NYS25614.1"/>
    </source>
</evidence>
<dbReference type="GO" id="GO:0032259">
    <property type="term" value="P:methylation"/>
    <property type="evidence" value="ECO:0007669"/>
    <property type="project" value="UniProtKB-KW"/>
</dbReference>
<keyword evidence="7" id="KW-1185">Reference proteome</keyword>
<dbReference type="InterPro" id="IPR012967">
    <property type="entry name" value="COMT_dimerisation"/>
</dbReference>
<dbReference type="PANTHER" id="PTHR43712:SF2">
    <property type="entry name" value="O-METHYLTRANSFERASE CICE"/>
    <property type="match status" value="1"/>
</dbReference>
<dbReference type="GO" id="GO:0046983">
    <property type="term" value="F:protein dimerization activity"/>
    <property type="evidence" value="ECO:0007669"/>
    <property type="project" value="InterPro"/>
</dbReference>
<evidence type="ECO:0000256" key="3">
    <source>
        <dbReference type="ARBA" id="ARBA00022691"/>
    </source>
</evidence>
<dbReference type="PANTHER" id="PTHR43712">
    <property type="entry name" value="PUTATIVE (AFU_ORTHOLOGUE AFUA_4G14580)-RELATED"/>
    <property type="match status" value="1"/>
</dbReference>
<evidence type="ECO:0000313" key="7">
    <source>
        <dbReference type="Proteomes" id="UP000529417"/>
    </source>
</evidence>
<dbReference type="Proteomes" id="UP000529417">
    <property type="component" value="Unassembled WGS sequence"/>
</dbReference>